<proteinExistence type="predicted"/>
<dbReference type="EMBL" id="MT145196">
    <property type="protein sequence ID" value="QJI05205.1"/>
    <property type="molecule type" value="Genomic_DNA"/>
</dbReference>
<evidence type="ECO:0000313" key="2">
    <source>
        <dbReference type="EMBL" id="QJH93899.1"/>
    </source>
</evidence>
<reference evidence="1" key="1">
    <citation type="submission" date="2020-03" db="EMBL/GenBank/DDBJ databases">
        <title>The deep terrestrial virosphere.</title>
        <authorList>
            <person name="Holmfeldt K."/>
            <person name="Nilsson E."/>
            <person name="Simone D."/>
            <person name="Lopez-Fernandez M."/>
            <person name="Wu X."/>
            <person name="de Brujin I."/>
            <person name="Lundin D."/>
            <person name="Andersson A."/>
            <person name="Bertilsson S."/>
            <person name="Dopson M."/>
        </authorList>
    </citation>
    <scope>NUCLEOTIDE SEQUENCE</scope>
    <source>
        <strain evidence="3">MM415A00138</strain>
        <strain evidence="1">MM415B01354</strain>
        <strain evidence="2">TM448B00155</strain>
    </source>
</reference>
<dbReference type="EMBL" id="MT141354">
    <property type="protein sequence ID" value="QJA59111.1"/>
    <property type="molecule type" value="Genomic_DNA"/>
</dbReference>
<sequence length="343" mass="37365">MGDRTDTSKMVRVNQMDGGLLVKMDPRAISSRFWREAKNMRFASGVPTTRKGNIRAATLTRPEGGMQFANGATAYLSIVKNASCPIWSGIGPDLSFEMTEKPVSMPAVPTTNTLFLFGWGAAAGTHTTFAIKAGTGKVAGYPKHSRWLFIKEEGETALEKLIGTVDADLAGDPESRRHYYRIRKTGADLDALLMGSDDLGIQYTSWDDAFTSDDAKLEDADGEVRVGGKGISGTELGMASVIDEIRLWNHSIEYGDKYRWSAHPMLEQIELLLRLSLDEGTGSVAYDTSLWGNHATKNGAPTWATTGLVEGMMVGQEILEFAPPGKRHRLVVAGGSIFREVVQ</sequence>
<dbReference type="AlphaFoldDB" id="A0A6M3IP84"/>
<gene>
    <name evidence="3" type="ORF">MM415A00138_0018</name>
    <name evidence="1" type="ORF">MM415B01354_0016</name>
    <name evidence="2" type="ORF">TM448B00155_0015</name>
</gene>
<evidence type="ECO:0000313" key="3">
    <source>
        <dbReference type="EMBL" id="QJI05205.1"/>
    </source>
</evidence>
<evidence type="ECO:0000313" key="1">
    <source>
        <dbReference type="EMBL" id="QJA59111.1"/>
    </source>
</evidence>
<accession>A0A6M3IP84</accession>
<dbReference type="EMBL" id="MT144593">
    <property type="protein sequence ID" value="QJH93899.1"/>
    <property type="molecule type" value="Genomic_DNA"/>
</dbReference>
<organism evidence="1">
    <name type="scientific">viral metagenome</name>
    <dbReference type="NCBI Taxonomy" id="1070528"/>
    <lineage>
        <taxon>unclassified sequences</taxon>
        <taxon>metagenomes</taxon>
        <taxon>organismal metagenomes</taxon>
    </lineage>
</organism>
<name>A0A6M3IP84_9ZZZZ</name>
<protein>
    <submittedName>
        <fullName evidence="1">Uncharacterized protein</fullName>
    </submittedName>
</protein>